<proteinExistence type="predicted"/>
<gene>
    <name evidence="1" type="ORF">E2C01_040245</name>
</gene>
<evidence type="ECO:0000313" key="1">
    <source>
        <dbReference type="EMBL" id="MPC46526.1"/>
    </source>
</evidence>
<sequence length="98" mass="11239">MFTNSIFSRRLVDIVERVPPQVATLQESYHISGAAELTVQKAWGYGRAAATDQRPHMERRAGFSELDLRHLPCTQTLIYLRPRKASTRIFPLREPNSD</sequence>
<dbReference type="EMBL" id="VSRR010007254">
    <property type="protein sequence ID" value="MPC46526.1"/>
    <property type="molecule type" value="Genomic_DNA"/>
</dbReference>
<comment type="caution">
    <text evidence="1">The sequence shown here is derived from an EMBL/GenBank/DDBJ whole genome shotgun (WGS) entry which is preliminary data.</text>
</comment>
<dbReference type="AlphaFoldDB" id="A0A5B7FM13"/>
<organism evidence="1 2">
    <name type="scientific">Portunus trituberculatus</name>
    <name type="common">Swimming crab</name>
    <name type="synonym">Neptunus trituberculatus</name>
    <dbReference type="NCBI Taxonomy" id="210409"/>
    <lineage>
        <taxon>Eukaryota</taxon>
        <taxon>Metazoa</taxon>
        <taxon>Ecdysozoa</taxon>
        <taxon>Arthropoda</taxon>
        <taxon>Crustacea</taxon>
        <taxon>Multicrustacea</taxon>
        <taxon>Malacostraca</taxon>
        <taxon>Eumalacostraca</taxon>
        <taxon>Eucarida</taxon>
        <taxon>Decapoda</taxon>
        <taxon>Pleocyemata</taxon>
        <taxon>Brachyura</taxon>
        <taxon>Eubrachyura</taxon>
        <taxon>Portunoidea</taxon>
        <taxon>Portunidae</taxon>
        <taxon>Portuninae</taxon>
        <taxon>Portunus</taxon>
    </lineage>
</organism>
<keyword evidence="2" id="KW-1185">Reference proteome</keyword>
<name>A0A5B7FM13_PORTR</name>
<evidence type="ECO:0000313" key="2">
    <source>
        <dbReference type="Proteomes" id="UP000324222"/>
    </source>
</evidence>
<protein>
    <submittedName>
        <fullName evidence="1">Uncharacterized protein</fullName>
    </submittedName>
</protein>
<reference evidence="1 2" key="1">
    <citation type="submission" date="2019-05" db="EMBL/GenBank/DDBJ databases">
        <title>Another draft genome of Portunus trituberculatus and its Hox gene families provides insights of decapod evolution.</title>
        <authorList>
            <person name="Jeong J.-H."/>
            <person name="Song I."/>
            <person name="Kim S."/>
            <person name="Choi T."/>
            <person name="Kim D."/>
            <person name="Ryu S."/>
            <person name="Kim W."/>
        </authorList>
    </citation>
    <scope>NUCLEOTIDE SEQUENCE [LARGE SCALE GENOMIC DNA]</scope>
    <source>
        <tissue evidence="1">Muscle</tissue>
    </source>
</reference>
<accession>A0A5B7FM13</accession>
<dbReference type="Proteomes" id="UP000324222">
    <property type="component" value="Unassembled WGS sequence"/>
</dbReference>